<dbReference type="Pfam" id="PF18565">
    <property type="entry name" value="Glyco_hydro2_C5"/>
    <property type="match status" value="1"/>
</dbReference>
<dbReference type="RefSeq" id="XP_001749590.1">
    <property type="nucleotide sequence ID" value="XM_001749538.1"/>
</dbReference>
<organism evidence="8 9">
    <name type="scientific">Monosiga brevicollis</name>
    <name type="common">Choanoflagellate</name>
    <dbReference type="NCBI Taxonomy" id="81824"/>
    <lineage>
        <taxon>Eukaryota</taxon>
        <taxon>Choanoflagellata</taxon>
        <taxon>Craspedida</taxon>
        <taxon>Salpingoecidae</taxon>
        <taxon>Monosiga</taxon>
    </lineage>
</organism>
<gene>
    <name evidence="8" type="ORF">MONBRDRAFT_34168</name>
</gene>
<dbReference type="InterPro" id="IPR017853">
    <property type="entry name" value="GH"/>
</dbReference>
<dbReference type="PANTHER" id="PTHR42732:SF1">
    <property type="entry name" value="BETA-MANNOSIDASE"/>
    <property type="match status" value="1"/>
</dbReference>
<feature type="domain" description="Glycoside hydrolase family 2" evidence="7">
    <location>
        <begin position="695"/>
        <end position="752"/>
    </location>
</feature>
<dbReference type="Pfam" id="PF02836">
    <property type="entry name" value="Glyco_hydro_2_C"/>
    <property type="match status" value="1"/>
</dbReference>
<accession>A9V9Z5</accession>
<dbReference type="Gene3D" id="2.80.10.50">
    <property type="match status" value="1"/>
</dbReference>
<dbReference type="SUPFAM" id="SSF50370">
    <property type="entry name" value="Ricin B-like lectins"/>
    <property type="match status" value="1"/>
</dbReference>
<dbReference type="Gene3D" id="2.60.120.260">
    <property type="entry name" value="Galactose-binding domain-like"/>
    <property type="match status" value="1"/>
</dbReference>
<dbReference type="InterPro" id="IPR006102">
    <property type="entry name" value="Ig-like_GH2"/>
</dbReference>
<feature type="domain" description="Glycoside hydrolase family 2 catalytic" evidence="6">
    <location>
        <begin position="221"/>
        <end position="335"/>
    </location>
</feature>
<dbReference type="EMBL" id="CH991572">
    <property type="protein sequence ID" value="EDQ85641.1"/>
    <property type="molecule type" value="Genomic_DNA"/>
</dbReference>
<dbReference type="Gene3D" id="2.60.40.10">
    <property type="entry name" value="Immunoglobulins"/>
    <property type="match status" value="2"/>
</dbReference>
<dbReference type="SUPFAM" id="SSF49785">
    <property type="entry name" value="Galactose-binding domain-like"/>
    <property type="match status" value="1"/>
</dbReference>
<evidence type="ECO:0000256" key="2">
    <source>
        <dbReference type="ARBA" id="ARBA00022801"/>
    </source>
</evidence>
<dbReference type="InterPro" id="IPR008979">
    <property type="entry name" value="Galactose-bd-like_sf"/>
</dbReference>
<dbReference type="SUPFAM" id="SSF49303">
    <property type="entry name" value="beta-Galactosidase/glucuronidase domain"/>
    <property type="match status" value="1"/>
</dbReference>
<sequence length="826" mass="89823">MGQGRNVSGSVTVPTAGANVSLDDSAWRVVDLPHDFVIEGAYNPNDPAGGHSYLPRNVSWYRKHFFIPADWQSSAIWIYFEGIFRISGVFLNGQLLHVHDCGYTSFAVRLDNISSLRYGNTTAPNLLAVYVDGTTGSGWFVAVMISFLNQRQFRMWQPTQYGLARVEIRGTVDLANAQLWSVARPWLYTLVVTVVVNDEPVDAINVTVGMRSTTWTASQGLFLNDAHVKSRGFCNHNDFEGVGTAVLDRINLFRAQAVRGLGGNSWRMSHNPPAPALLDILDRLGVMVMDENRLFSNSSIYVANMGDLVRRDRNHASVIIWSFCNEVGCEGDLETGGPGFRNITYYYDGSRAVLANMFTFGDLLSNLLDVQGFSHQDYGKFDQLHTQFPNRPSYASECCSCTTMRGELVENDTIATLSNFNAPCVSSQTNWTEAPDWIVGQMVWTALDYYGEPADNGWPHKSSSFGSYDLSGKHPPDLTRWWLGNISESSADRPPVGASNQTFDFTNGQLRNRDTGLCIGGTCDNSSGCYPLPLRVCTENDLFSYNATTKMFVARSNGKCLDVYDQTGPNVGLWSCSDASNQQWTLNSSSGQILSLQAGNCLSDQAETHVFNVYANTEKVAVYVDGNFTETIDIPFYGFGSVSAAVSHNLTVVALDKAGQGVASYSRLKPGAPTGLRVSLDAPSPVTGTGKALYADGQVVPTASNNVTLAILSGPGRVLAVGNGDPRCHEPNQATWRSAFHGLMRGIVQVTTVAVGDRDLLEFVDVDSNRRTRVIPMSAPSSQPPIVVQACAQGLACATVNIPVSVDPSDSVLNAAASSTRQAYLL</sequence>
<dbReference type="PROSITE" id="PS50231">
    <property type="entry name" value="RICIN_B_LECTIN"/>
    <property type="match status" value="1"/>
</dbReference>
<dbReference type="InterPro" id="IPR051913">
    <property type="entry name" value="GH2_Domain-Containing"/>
</dbReference>
<dbReference type="InterPro" id="IPR023232">
    <property type="entry name" value="Glyco_hydro_2_AS"/>
</dbReference>
<evidence type="ECO:0000313" key="8">
    <source>
        <dbReference type="EMBL" id="EDQ85641.1"/>
    </source>
</evidence>
<dbReference type="Proteomes" id="UP000001357">
    <property type="component" value="Unassembled WGS sequence"/>
</dbReference>
<dbReference type="InterPro" id="IPR006103">
    <property type="entry name" value="Glyco_hydro_2_cat"/>
</dbReference>
<dbReference type="GO" id="GO:0004553">
    <property type="term" value="F:hydrolase activity, hydrolyzing O-glycosyl compounds"/>
    <property type="evidence" value="ECO:0007669"/>
    <property type="project" value="InterPro"/>
</dbReference>
<dbReference type="KEGG" id="mbr:MONBRDRAFT_34168"/>
<comment type="similarity">
    <text evidence="1">Belongs to the glycosyl hydrolase 2 family.</text>
</comment>
<dbReference type="Pfam" id="PF00703">
    <property type="entry name" value="Glyco_hydro_2"/>
    <property type="match status" value="1"/>
</dbReference>
<feature type="domain" description="Ricin B lectin" evidence="4">
    <location>
        <begin position="507"/>
        <end position="608"/>
    </location>
</feature>
<dbReference type="PANTHER" id="PTHR42732">
    <property type="entry name" value="BETA-GALACTOSIDASE"/>
    <property type="match status" value="1"/>
</dbReference>
<dbReference type="eggNOG" id="KOG2024">
    <property type="taxonomic scope" value="Eukaryota"/>
</dbReference>
<reference evidence="8 9" key="1">
    <citation type="journal article" date="2008" name="Nature">
        <title>The genome of the choanoflagellate Monosiga brevicollis and the origin of metazoans.</title>
        <authorList>
            <consortium name="JGI Sequencing"/>
            <person name="King N."/>
            <person name="Westbrook M.J."/>
            <person name="Young S.L."/>
            <person name="Kuo A."/>
            <person name="Abedin M."/>
            <person name="Chapman J."/>
            <person name="Fairclough S."/>
            <person name="Hellsten U."/>
            <person name="Isogai Y."/>
            <person name="Letunic I."/>
            <person name="Marr M."/>
            <person name="Pincus D."/>
            <person name="Putnam N."/>
            <person name="Rokas A."/>
            <person name="Wright K.J."/>
            <person name="Zuzow R."/>
            <person name="Dirks W."/>
            <person name="Good M."/>
            <person name="Goodstein D."/>
            <person name="Lemons D."/>
            <person name="Li W."/>
            <person name="Lyons J.B."/>
            <person name="Morris A."/>
            <person name="Nichols S."/>
            <person name="Richter D.J."/>
            <person name="Salamov A."/>
            <person name="Bork P."/>
            <person name="Lim W.A."/>
            <person name="Manning G."/>
            <person name="Miller W.T."/>
            <person name="McGinnis W."/>
            <person name="Shapiro H."/>
            <person name="Tjian R."/>
            <person name="Grigoriev I.V."/>
            <person name="Rokhsar D."/>
        </authorList>
    </citation>
    <scope>NUCLEOTIDE SEQUENCE [LARGE SCALE GENOMIC DNA]</scope>
    <source>
        <strain evidence="9">MX1 / ATCC 50154</strain>
    </source>
</reference>
<dbReference type="GO" id="GO:0005975">
    <property type="term" value="P:carbohydrate metabolic process"/>
    <property type="evidence" value="ECO:0007669"/>
    <property type="project" value="InterPro"/>
</dbReference>
<dbReference type="Gene3D" id="3.20.20.80">
    <property type="entry name" value="Glycosidases"/>
    <property type="match status" value="1"/>
</dbReference>
<feature type="domain" description="Glycoside hydrolase family 2 immunoglobulin-like beta-sandwich" evidence="5">
    <location>
        <begin position="171"/>
        <end position="211"/>
    </location>
</feature>
<proteinExistence type="inferred from homology"/>
<dbReference type="Pfam" id="PF00652">
    <property type="entry name" value="Ricin_B_lectin"/>
    <property type="match status" value="1"/>
</dbReference>
<dbReference type="InterPro" id="IPR013783">
    <property type="entry name" value="Ig-like_fold"/>
</dbReference>
<dbReference type="STRING" id="81824.A9V9Z5"/>
<evidence type="ECO:0000259" key="6">
    <source>
        <dbReference type="Pfam" id="PF02836"/>
    </source>
</evidence>
<evidence type="ECO:0000259" key="7">
    <source>
        <dbReference type="Pfam" id="PF18565"/>
    </source>
</evidence>
<dbReference type="SUPFAM" id="SSF51445">
    <property type="entry name" value="(Trans)glycosidases"/>
    <property type="match status" value="1"/>
</dbReference>
<evidence type="ECO:0000259" key="5">
    <source>
        <dbReference type="Pfam" id="PF00703"/>
    </source>
</evidence>
<dbReference type="InParanoid" id="A9V9Z5"/>
<keyword evidence="9" id="KW-1185">Reference proteome</keyword>
<evidence type="ECO:0008006" key="10">
    <source>
        <dbReference type="Google" id="ProtNLM"/>
    </source>
</evidence>
<dbReference type="InterPro" id="IPR040605">
    <property type="entry name" value="Glyco_hydro2_dom5"/>
</dbReference>
<dbReference type="PROSITE" id="PS00608">
    <property type="entry name" value="GLYCOSYL_HYDROL_F2_2"/>
    <property type="match status" value="1"/>
</dbReference>
<dbReference type="CDD" id="cd00161">
    <property type="entry name" value="beta-trefoil_Ricin-like"/>
    <property type="match status" value="1"/>
</dbReference>
<dbReference type="InterPro" id="IPR000772">
    <property type="entry name" value="Ricin_B_lectin"/>
</dbReference>
<protein>
    <recommendedName>
        <fullName evidence="10">Beta-galactosidase</fullName>
    </recommendedName>
</protein>
<keyword evidence="3" id="KW-0326">Glycosidase</keyword>
<dbReference type="GeneID" id="5894849"/>
<name>A9V9Z5_MONBE</name>
<dbReference type="InterPro" id="IPR035992">
    <property type="entry name" value="Ricin_B-like_lectins"/>
</dbReference>
<evidence type="ECO:0000259" key="4">
    <source>
        <dbReference type="Pfam" id="PF00652"/>
    </source>
</evidence>
<evidence type="ECO:0000313" key="9">
    <source>
        <dbReference type="Proteomes" id="UP000001357"/>
    </source>
</evidence>
<dbReference type="AlphaFoldDB" id="A9V9Z5"/>
<evidence type="ECO:0000256" key="3">
    <source>
        <dbReference type="ARBA" id="ARBA00023295"/>
    </source>
</evidence>
<evidence type="ECO:0000256" key="1">
    <source>
        <dbReference type="ARBA" id="ARBA00007401"/>
    </source>
</evidence>
<keyword evidence="2" id="KW-0378">Hydrolase</keyword>
<dbReference type="InterPro" id="IPR036156">
    <property type="entry name" value="Beta-gal/glucu_dom_sf"/>
</dbReference>